<evidence type="ECO:0000256" key="3">
    <source>
        <dbReference type="ARBA" id="ARBA00022771"/>
    </source>
</evidence>
<dbReference type="Gene3D" id="3.30.40.10">
    <property type="entry name" value="Zinc/RING finger domain, C3HC4 (zinc finger)"/>
    <property type="match status" value="1"/>
</dbReference>
<feature type="domain" description="PHD-type" evidence="6">
    <location>
        <begin position="664"/>
        <end position="774"/>
    </location>
</feature>
<accession>A0A1B0CWL3</accession>
<dbReference type="AlphaFoldDB" id="A0A1B0CWL3"/>
<dbReference type="PROSITE" id="PS51805">
    <property type="entry name" value="EPHD"/>
    <property type="match status" value="1"/>
</dbReference>
<keyword evidence="9" id="KW-1185">Reference proteome</keyword>
<dbReference type="VEuPathDB" id="VectorBase:LLOJ009397"/>
<dbReference type="EMBL" id="AJWK01032642">
    <property type="status" value="NOT_ANNOTATED_CDS"/>
    <property type="molecule type" value="Genomic_DNA"/>
</dbReference>
<evidence type="ECO:0000313" key="8">
    <source>
        <dbReference type="EnsemblMetazoa" id="LLOJ009397-PA"/>
    </source>
</evidence>
<dbReference type="Pfam" id="PF13771">
    <property type="entry name" value="zf-HC5HC2H"/>
    <property type="match status" value="1"/>
</dbReference>
<dbReference type="EMBL" id="GITU01009223">
    <property type="protein sequence ID" value="MBC1177926.1"/>
    <property type="molecule type" value="Transcribed_RNA"/>
</dbReference>
<reference evidence="7" key="2">
    <citation type="journal article" date="2020" name="BMC">
        <title>Leishmania infection induces a limited differential gene expression in the sand fly midgut.</title>
        <authorList>
            <person name="Coutinho-Abreu I.V."/>
            <person name="Serafim T.D."/>
            <person name="Meneses C."/>
            <person name="Kamhawi S."/>
            <person name="Oliveira F."/>
            <person name="Valenzuela J.G."/>
        </authorList>
    </citation>
    <scope>NUCLEOTIDE SEQUENCE</scope>
    <source>
        <strain evidence="7">Jacobina</strain>
        <tissue evidence="7">Midgut</tissue>
    </source>
</reference>
<evidence type="ECO:0000259" key="6">
    <source>
        <dbReference type="PROSITE" id="PS51805"/>
    </source>
</evidence>
<dbReference type="Proteomes" id="UP000092461">
    <property type="component" value="Unassembled WGS sequence"/>
</dbReference>
<sequence length="788" mass="84466">MSEGNGSAMSGPHGRLGQPPNTSWNHLQVPSYIPRQPQLAHLSNERPMTWHTPTPPPTDALYSFMAANHKNQPLDLNPMMPNFASNSAPFSGTMDLTVASSVRNSTSPRNLHSPPQKHANVSPNPSVIQTVGKEKNNGELGGGTLFVRDAKQINNDVAKLTSITEPVELVKLDPQQTLFKNHAPKCNSPVQPPAAPMRQSPAPSVSPPVVNQPNDLSSASTGASDLLTPPPPAAAEVVQVSPATAQSEDSVDSSGGRKRRKRKPNKTTRMENEPEEEQQQQEVEQRPPVGTPPAAAVGVPCPEKAPEPSAATAVVDSEPREVTESPGKRVDATSPRRRSRRKGADDAEPVETIDMIANTEEAPPAAKQPEESKQPQPPPEKTPEKSPEEAQKKPPQENGEKVQEATNANFDEVENKLEQMFAGIDDRPTLTINLTPIDAAAVSAATSKPGPKPGGRKRALSIDVDIMRPKRKRGRKPGATNKAAAAAGDKASGGVKRKKGRPKAGAASEVTTVAETPSLPATPRFRGPFVQVRASGVVSVINTPQTEDDGERKGRLHSHANSERRKIRGLHVSTLSTKYDADTTDATWMCVFCKFGPHKMGLGDLFGPYTVSTTCEEFQLSQMEPTMDEFKSKRTKATMVQRKPHCLPAVAAGDAPGASTSGGSQKKKKKQDVAAVPDIFAGMGRLSEEALEVWLHEDCIVWAPGVYIVGARLVGLEAAVWGSTRHSCVLCTKNGATLGCLERGCGDMIHLPCARQSNWSLRDDDFKSHCSHHVPRAPADGARVNGQA</sequence>
<keyword evidence="1" id="KW-0597">Phosphoprotein</keyword>
<dbReference type="GO" id="GO:0006357">
    <property type="term" value="P:regulation of transcription by RNA polymerase II"/>
    <property type="evidence" value="ECO:0007669"/>
    <property type="project" value="TreeGrafter"/>
</dbReference>
<proteinExistence type="predicted"/>
<dbReference type="GO" id="GO:0005634">
    <property type="term" value="C:nucleus"/>
    <property type="evidence" value="ECO:0007669"/>
    <property type="project" value="TreeGrafter"/>
</dbReference>
<name>A0A1B0CWL3_LUTLO</name>
<evidence type="ECO:0000313" key="9">
    <source>
        <dbReference type="Proteomes" id="UP000092461"/>
    </source>
</evidence>
<dbReference type="VEuPathDB" id="VectorBase:LLONM1_010149"/>
<dbReference type="InterPro" id="IPR013083">
    <property type="entry name" value="Znf_RING/FYVE/PHD"/>
</dbReference>
<feature type="region of interest" description="Disordered" evidence="5">
    <location>
        <begin position="1"/>
        <end position="28"/>
    </location>
</feature>
<dbReference type="GO" id="GO:0008270">
    <property type="term" value="F:zinc ion binding"/>
    <property type="evidence" value="ECO:0007669"/>
    <property type="project" value="UniProtKB-KW"/>
</dbReference>
<feature type="compositionally biased region" description="Polar residues" evidence="5">
    <location>
        <begin position="19"/>
        <end position="28"/>
    </location>
</feature>
<keyword evidence="4" id="KW-0862">Zinc</keyword>
<feature type="region of interest" description="Disordered" evidence="5">
    <location>
        <begin position="649"/>
        <end position="670"/>
    </location>
</feature>
<feature type="region of interest" description="Disordered" evidence="5">
    <location>
        <begin position="180"/>
        <end position="414"/>
    </location>
</feature>
<dbReference type="EnsemblMetazoa" id="LLOJ009397-RA">
    <property type="protein sequence ID" value="LLOJ009397-PA"/>
    <property type="gene ID" value="LLOJ009397"/>
</dbReference>
<dbReference type="EMBL" id="AJWK01032643">
    <property type="status" value="NOT_ANNOTATED_CDS"/>
    <property type="molecule type" value="Genomic_DNA"/>
</dbReference>
<dbReference type="InterPro" id="IPR034732">
    <property type="entry name" value="EPHD"/>
</dbReference>
<protein>
    <submittedName>
        <fullName evidence="7">Putative transcription factor tcf20</fullName>
    </submittedName>
</protein>
<evidence type="ECO:0000256" key="4">
    <source>
        <dbReference type="ARBA" id="ARBA00022833"/>
    </source>
</evidence>
<organism evidence="8 9">
    <name type="scientific">Lutzomyia longipalpis</name>
    <name type="common">Sand fly</name>
    <dbReference type="NCBI Taxonomy" id="7200"/>
    <lineage>
        <taxon>Eukaryota</taxon>
        <taxon>Metazoa</taxon>
        <taxon>Ecdysozoa</taxon>
        <taxon>Arthropoda</taxon>
        <taxon>Hexapoda</taxon>
        <taxon>Insecta</taxon>
        <taxon>Pterygota</taxon>
        <taxon>Neoptera</taxon>
        <taxon>Endopterygota</taxon>
        <taxon>Diptera</taxon>
        <taxon>Nematocera</taxon>
        <taxon>Psychodoidea</taxon>
        <taxon>Psychodidae</taxon>
        <taxon>Lutzomyia</taxon>
        <taxon>Lutzomyia</taxon>
    </lineage>
</organism>
<keyword evidence="2" id="KW-0479">Metal-binding</keyword>
<feature type="compositionally biased region" description="Low complexity" evidence="5">
    <location>
        <begin position="477"/>
        <end position="494"/>
    </location>
</feature>
<dbReference type="PANTHER" id="PTHR14955">
    <property type="entry name" value="RETINOIC ACID INDUCED 1/TRANSCRIPTION FACTOR 20"/>
    <property type="match status" value="1"/>
</dbReference>
<feature type="compositionally biased region" description="Low complexity" evidence="5">
    <location>
        <begin position="199"/>
        <end position="214"/>
    </location>
</feature>
<evidence type="ECO:0000313" key="7">
    <source>
        <dbReference type="EMBL" id="MBC1177926.1"/>
    </source>
</evidence>
<dbReference type="PANTHER" id="PTHR14955:SF4">
    <property type="entry name" value="PHD-TYPE DOMAIN-CONTAINING PROTEIN"/>
    <property type="match status" value="1"/>
</dbReference>
<dbReference type="InterPro" id="IPR052440">
    <property type="entry name" value="Trans_Reg/Chrom_Remod"/>
</dbReference>
<evidence type="ECO:0000256" key="5">
    <source>
        <dbReference type="SAM" id="MobiDB-lite"/>
    </source>
</evidence>
<reference evidence="8" key="3">
    <citation type="submission" date="2020-05" db="UniProtKB">
        <authorList>
            <consortium name="EnsemblMetazoa"/>
        </authorList>
    </citation>
    <scope>IDENTIFICATION</scope>
    <source>
        <strain evidence="8">Jacobina</strain>
    </source>
</reference>
<feature type="region of interest" description="Disordered" evidence="5">
    <location>
        <begin position="102"/>
        <end position="124"/>
    </location>
</feature>
<feature type="compositionally biased region" description="Low complexity" evidence="5">
    <location>
        <begin position="292"/>
        <end position="302"/>
    </location>
</feature>
<evidence type="ECO:0000256" key="1">
    <source>
        <dbReference type="ARBA" id="ARBA00022553"/>
    </source>
</evidence>
<feature type="compositionally biased region" description="Basic and acidic residues" evidence="5">
    <location>
        <begin position="381"/>
        <end position="403"/>
    </location>
</feature>
<feature type="compositionally biased region" description="Basic and acidic residues" evidence="5">
    <location>
        <begin position="317"/>
        <end position="331"/>
    </location>
</feature>
<feature type="region of interest" description="Disordered" evidence="5">
    <location>
        <begin position="443"/>
        <end position="511"/>
    </location>
</feature>
<evidence type="ECO:0000256" key="2">
    <source>
        <dbReference type="ARBA" id="ARBA00022723"/>
    </source>
</evidence>
<feature type="compositionally biased region" description="Basic residues" evidence="5">
    <location>
        <begin position="256"/>
        <end position="266"/>
    </location>
</feature>
<reference evidence="9" key="1">
    <citation type="submission" date="2012-05" db="EMBL/GenBank/DDBJ databases">
        <title>Whole Genome Assembly of Lutzomyia longipalpis.</title>
        <authorList>
            <person name="Richards S."/>
            <person name="Qu C."/>
            <person name="Dillon R."/>
            <person name="Worley K."/>
            <person name="Scherer S."/>
            <person name="Batterton M."/>
            <person name="Taylor A."/>
            <person name="Hawes A."/>
            <person name="Hernandez B."/>
            <person name="Kovar C."/>
            <person name="Mandapat C."/>
            <person name="Pham C."/>
            <person name="Qu C."/>
            <person name="Jing C."/>
            <person name="Bess C."/>
            <person name="Bandaranaike D."/>
            <person name="Ngo D."/>
            <person name="Ongeri F."/>
            <person name="Arias F."/>
            <person name="Lara F."/>
            <person name="Weissenberger G."/>
            <person name="Kamau G."/>
            <person name="Han H."/>
            <person name="Shen H."/>
            <person name="Dinh H."/>
            <person name="Khalil I."/>
            <person name="Jones J."/>
            <person name="Shafer J."/>
            <person name="Jayaseelan J."/>
            <person name="Quiroz J."/>
            <person name="Blankenburg K."/>
            <person name="Nguyen L."/>
            <person name="Jackson L."/>
            <person name="Francisco L."/>
            <person name="Tang L.-Y."/>
            <person name="Pu L.-L."/>
            <person name="Perales L."/>
            <person name="Lorensuhewa L."/>
            <person name="Munidasa M."/>
            <person name="Coyle M."/>
            <person name="Taylor M."/>
            <person name="Puazo M."/>
            <person name="Firestine M."/>
            <person name="Scheel M."/>
            <person name="Javaid M."/>
            <person name="Wang M."/>
            <person name="Li M."/>
            <person name="Tabassum N."/>
            <person name="Saada N."/>
            <person name="Osuji N."/>
            <person name="Aqrawi P."/>
            <person name="Fu Q."/>
            <person name="Thornton R."/>
            <person name="Raj R."/>
            <person name="Goodspeed R."/>
            <person name="Mata R."/>
            <person name="Najjar R."/>
            <person name="Gubbala S."/>
            <person name="Lee S."/>
            <person name="Denson S."/>
            <person name="Patil S."/>
            <person name="Macmil S."/>
            <person name="Qi S."/>
            <person name="Matskevitch T."/>
            <person name="Palculict T."/>
            <person name="Mathew T."/>
            <person name="Vee V."/>
            <person name="Velamala V."/>
            <person name="Korchina V."/>
            <person name="Cai W."/>
            <person name="Liu W."/>
            <person name="Dai W."/>
            <person name="Zou X."/>
            <person name="Zhu Y."/>
            <person name="Zhang Y."/>
            <person name="Wu Y.-Q."/>
            <person name="Xin Y."/>
            <person name="Nazarath L."/>
            <person name="Kovar C."/>
            <person name="Han Y."/>
            <person name="Muzny D."/>
            <person name="Gibbs R."/>
        </authorList>
    </citation>
    <scope>NUCLEOTIDE SEQUENCE [LARGE SCALE GENOMIC DNA]</scope>
    <source>
        <strain evidence="9">Jacobina</strain>
    </source>
</reference>
<keyword evidence="3" id="KW-0863">Zinc-finger</keyword>